<dbReference type="EMBL" id="BPQI01000072">
    <property type="protein sequence ID" value="GJD56732.1"/>
    <property type="molecule type" value="Genomic_DNA"/>
</dbReference>
<name>A0A564FVQ8_9HYPH</name>
<evidence type="ECO:0000313" key="2">
    <source>
        <dbReference type="EMBL" id="VUF11760.1"/>
    </source>
</evidence>
<protein>
    <recommendedName>
        <fullName evidence="5">Methyltransferase FkbM domain-containing protein</fullName>
    </recommendedName>
</protein>
<organism evidence="2 3">
    <name type="scientific">Methylobacterium dankookense</name>
    <dbReference type="NCBI Taxonomy" id="560405"/>
    <lineage>
        <taxon>Bacteria</taxon>
        <taxon>Pseudomonadati</taxon>
        <taxon>Pseudomonadota</taxon>
        <taxon>Alphaproteobacteria</taxon>
        <taxon>Hyphomicrobiales</taxon>
        <taxon>Methylobacteriaceae</taxon>
        <taxon>Methylobacterium</taxon>
    </lineage>
</organism>
<accession>A0A564FVQ8</accession>
<proteinExistence type="predicted"/>
<sequence length="116" mass="13041">MLLVKIDIEGFESELFASNTEWVDKAFAIIIEIHDDRLPGQHSSRAMQRALFGQGGYRISTLRLSHLPGRHRRAGVGRFCRRTSPEATRVISADHAYRASNSVTSKHRLIGPPCWG</sequence>
<reference evidence="2 3" key="1">
    <citation type="submission" date="2019-06" db="EMBL/GenBank/DDBJ databases">
        <authorList>
            <person name="Rodrigo-Torres L."/>
            <person name="Arahal R. D."/>
            <person name="Lucena T."/>
        </authorList>
    </citation>
    <scope>NUCLEOTIDE SEQUENCE [LARGE SCALE GENOMIC DNA]</scope>
    <source>
        <strain evidence="2 3">SW08-7</strain>
    </source>
</reference>
<evidence type="ECO:0000313" key="3">
    <source>
        <dbReference type="Proteomes" id="UP000401717"/>
    </source>
</evidence>
<evidence type="ECO:0000313" key="1">
    <source>
        <dbReference type="EMBL" id="GJD56732.1"/>
    </source>
</evidence>
<reference evidence="1" key="3">
    <citation type="submission" date="2021-08" db="EMBL/GenBank/DDBJ databases">
        <authorList>
            <person name="Tani A."/>
            <person name="Ola A."/>
            <person name="Ogura Y."/>
            <person name="Katsura K."/>
            <person name="Hayashi T."/>
        </authorList>
    </citation>
    <scope>NUCLEOTIDE SEQUENCE</scope>
    <source>
        <strain evidence="1">DSM 22415</strain>
    </source>
</reference>
<evidence type="ECO:0000313" key="4">
    <source>
        <dbReference type="Proteomes" id="UP001055303"/>
    </source>
</evidence>
<dbReference type="EMBL" id="CABFVH010000006">
    <property type="protein sequence ID" value="VUF11760.1"/>
    <property type="molecule type" value="Genomic_DNA"/>
</dbReference>
<dbReference type="AlphaFoldDB" id="A0A564FVQ8"/>
<dbReference type="Proteomes" id="UP001055303">
    <property type="component" value="Unassembled WGS sequence"/>
</dbReference>
<evidence type="ECO:0008006" key="5">
    <source>
        <dbReference type="Google" id="ProtNLM"/>
    </source>
</evidence>
<dbReference type="Proteomes" id="UP000401717">
    <property type="component" value="Unassembled WGS sequence"/>
</dbReference>
<reference evidence="1" key="2">
    <citation type="journal article" date="2021" name="Front. Microbiol.">
        <title>Comprehensive Comparative Genomics and Phenotyping of Methylobacterium Species.</title>
        <authorList>
            <person name="Alessa O."/>
            <person name="Ogura Y."/>
            <person name="Fujitani Y."/>
            <person name="Takami H."/>
            <person name="Hayashi T."/>
            <person name="Sahin N."/>
            <person name="Tani A."/>
        </authorList>
    </citation>
    <scope>NUCLEOTIDE SEQUENCE</scope>
    <source>
        <strain evidence="1">DSM 22415</strain>
    </source>
</reference>
<keyword evidence="4" id="KW-1185">Reference proteome</keyword>
<gene>
    <name evidence="1" type="ORF">IFDJLNFL_2629</name>
    <name evidence="2" type="ORF">MTDSW087_01444</name>
</gene>